<sequence>MLNKLAEKLKMTKEELKERLNVSDDITESQLLLALGFDQMAAYNDLLNYTKNLVGAENFDLNNFANNGFEGIVEKIQEDIVNDPRASDDVRKMAEFMEKLQAMYGDAIFNHDYDADSDDDKKEEDKPISAPKDKKNLS</sequence>
<dbReference type="Proteomes" id="UP000514704">
    <property type="component" value="Chromosome"/>
</dbReference>
<reference evidence="2 3" key="1">
    <citation type="journal article" date="2017" name="Int. J. Syst. Evol. Microbiol.">
        <title>Mycoplasma tullyi sp. nov., isolated from penguins of the genus Spheniscus.</title>
        <authorList>
            <person name="Yavari C.A."/>
            <person name="Ramirez A.S."/>
            <person name="Nicholas R.A.J."/>
            <person name="Radford A.D."/>
            <person name="Darby A.C."/>
            <person name="Bradbury J.M."/>
        </authorList>
    </citation>
    <scope>NUCLEOTIDE SEQUENCE [LARGE SCALE GENOMIC DNA]</scope>
    <source>
        <strain evidence="2 3">56A97T</strain>
    </source>
</reference>
<name>A0A7D7UCK3_9MOLU</name>
<dbReference type="KEGG" id="mtuy:H3143_02140"/>
<keyword evidence="3" id="KW-1185">Reference proteome</keyword>
<evidence type="ECO:0000313" key="3">
    <source>
        <dbReference type="Proteomes" id="UP000514704"/>
    </source>
</evidence>
<evidence type="ECO:0000256" key="1">
    <source>
        <dbReference type="SAM" id="MobiDB-lite"/>
    </source>
</evidence>
<feature type="region of interest" description="Disordered" evidence="1">
    <location>
        <begin position="113"/>
        <end position="138"/>
    </location>
</feature>
<organism evidence="2 3">
    <name type="scientific">Mycoplasma tullyi</name>
    <dbReference type="NCBI Taxonomy" id="1612150"/>
    <lineage>
        <taxon>Bacteria</taxon>
        <taxon>Bacillati</taxon>
        <taxon>Mycoplasmatota</taxon>
        <taxon>Mollicutes</taxon>
        <taxon>Mycoplasmataceae</taxon>
        <taxon>Mycoplasma</taxon>
    </lineage>
</organism>
<dbReference type="EMBL" id="CP059674">
    <property type="protein sequence ID" value="QMT98286.1"/>
    <property type="molecule type" value="Genomic_DNA"/>
</dbReference>
<proteinExistence type="predicted"/>
<accession>A0A7D7UCK3</accession>
<dbReference type="RefSeq" id="WP_182078573.1">
    <property type="nucleotide sequence ID" value="NZ_CP059674.1"/>
</dbReference>
<evidence type="ECO:0000313" key="2">
    <source>
        <dbReference type="EMBL" id="QMT98286.1"/>
    </source>
</evidence>
<dbReference type="AlphaFoldDB" id="A0A7D7UCK3"/>
<gene>
    <name evidence="2" type="ORF">H3143_02140</name>
</gene>
<protein>
    <submittedName>
        <fullName evidence="2">Uncharacterized protein</fullName>
    </submittedName>
</protein>